<evidence type="ECO:0000256" key="4">
    <source>
        <dbReference type="HAMAP-Rule" id="MF_01411"/>
    </source>
</evidence>
<evidence type="ECO:0000259" key="5">
    <source>
        <dbReference type="Pfam" id="PF03968"/>
    </source>
</evidence>
<dbReference type="Pfam" id="PF04453">
    <property type="entry name" value="LptD"/>
    <property type="match status" value="1"/>
</dbReference>
<dbReference type="GO" id="GO:0043165">
    <property type="term" value="P:Gram-negative-bacterium-type cell outer membrane assembly"/>
    <property type="evidence" value="ECO:0007669"/>
    <property type="project" value="UniProtKB-UniRule"/>
</dbReference>
<feature type="domain" description="LptD C-terminal" evidence="6">
    <location>
        <begin position="320"/>
        <end position="675"/>
    </location>
</feature>
<dbReference type="Gene3D" id="2.60.450.10">
    <property type="entry name" value="Lipopolysaccharide (LPS) transport protein A like domain"/>
    <property type="match status" value="1"/>
</dbReference>
<dbReference type="InterPro" id="IPR050218">
    <property type="entry name" value="LptD"/>
</dbReference>
<evidence type="ECO:0000256" key="1">
    <source>
        <dbReference type="ARBA" id="ARBA00022729"/>
    </source>
</evidence>
<evidence type="ECO:0000256" key="3">
    <source>
        <dbReference type="ARBA" id="ARBA00023237"/>
    </source>
</evidence>
<evidence type="ECO:0000313" key="7">
    <source>
        <dbReference type="EMBL" id="MBB4012898.1"/>
    </source>
</evidence>
<comment type="subcellular location">
    <subcellularLocation>
        <location evidence="4">Cell outer membrane</location>
    </subcellularLocation>
</comment>
<feature type="domain" description="Organic solvent tolerance-like N-terminal" evidence="5">
    <location>
        <begin position="90"/>
        <end position="212"/>
    </location>
</feature>
<dbReference type="Pfam" id="PF03968">
    <property type="entry name" value="LptD_N"/>
    <property type="match status" value="1"/>
</dbReference>
<comment type="similarity">
    <text evidence="4">Belongs to the LptD family.</text>
</comment>
<dbReference type="GO" id="GO:0015920">
    <property type="term" value="P:lipopolysaccharide transport"/>
    <property type="evidence" value="ECO:0007669"/>
    <property type="project" value="InterPro"/>
</dbReference>
<protein>
    <recommendedName>
        <fullName evidence="4">LPS-assembly protein LptD</fullName>
    </recommendedName>
</protein>
<name>A0A840BMW7_9RHOO</name>
<evidence type="ECO:0000313" key="8">
    <source>
        <dbReference type="Proteomes" id="UP000561045"/>
    </source>
</evidence>
<dbReference type="PANTHER" id="PTHR30189:SF1">
    <property type="entry name" value="LPS-ASSEMBLY PROTEIN LPTD"/>
    <property type="match status" value="1"/>
</dbReference>
<dbReference type="PANTHER" id="PTHR30189">
    <property type="entry name" value="LPS-ASSEMBLY PROTEIN"/>
    <property type="match status" value="1"/>
</dbReference>
<comment type="function">
    <text evidence="4">Together with LptE, is involved in the assembly of lipopolysaccharide (LPS) at the surface of the outer membrane.</text>
</comment>
<feature type="chain" id="PRO_5033174765" description="LPS-assembly protein LptD" evidence="4">
    <location>
        <begin position="31"/>
        <end position="768"/>
    </location>
</feature>
<dbReference type="HAMAP" id="MF_01411">
    <property type="entry name" value="LPS_assembly_LptD"/>
    <property type="match status" value="1"/>
</dbReference>
<evidence type="ECO:0000259" key="6">
    <source>
        <dbReference type="Pfam" id="PF04453"/>
    </source>
</evidence>
<dbReference type="InterPro" id="IPR005653">
    <property type="entry name" value="OstA-like_N"/>
</dbReference>
<dbReference type="EMBL" id="JACIET010000001">
    <property type="protein sequence ID" value="MBB4012898.1"/>
    <property type="molecule type" value="Genomic_DNA"/>
</dbReference>
<keyword evidence="1 4" id="KW-0732">Signal</keyword>
<comment type="caution">
    <text evidence="7">The sequence shown here is derived from an EMBL/GenBank/DDBJ whole genome shotgun (WGS) entry which is preliminary data.</text>
</comment>
<organism evidence="7 8">
    <name type="scientific">Niveibacterium umoris</name>
    <dbReference type="NCBI Taxonomy" id="1193620"/>
    <lineage>
        <taxon>Bacteria</taxon>
        <taxon>Pseudomonadati</taxon>
        <taxon>Pseudomonadota</taxon>
        <taxon>Betaproteobacteria</taxon>
        <taxon>Rhodocyclales</taxon>
        <taxon>Rhodocyclaceae</taxon>
        <taxon>Niveibacterium</taxon>
    </lineage>
</organism>
<feature type="signal peptide" evidence="4">
    <location>
        <begin position="1"/>
        <end position="30"/>
    </location>
</feature>
<proteinExistence type="inferred from homology"/>
<dbReference type="InterPro" id="IPR007543">
    <property type="entry name" value="LptD_C"/>
</dbReference>
<accession>A0A840BMW7</accession>
<reference evidence="7 8" key="1">
    <citation type="submission" date="2020-08" db="EMBL/GenBank/DDBJ databases">
        <title>Genomic Encyclopedia of Type Strains, Phase IV (KMG-IV): sequencing the most valuable type-strain genomes for metagenomic binning, comparative biology and taxonomic classification.</title>
        <authorList>
            <person name="Goeker M."/>
        </authorList>
    </citation>
    <scope>NUCLEOTIDE SEQUENCE [LARGE SCALE GENOMIC DNA]</scope>
    <source>
        <strain evidence="7 8">DSM 106739</strain>
    </source>
</reference>
<dbReference type="RefSeq" id="WP_207064239.1">
    <property type="nucleotide sequence ID" value="NZ_BAABLE010000011.1"/>
</dbReference>
<dbReference type="InterPro" id="IPR020889">
    <property type="entry name" value="LipoPS_assembly_LptD"/>
</dbReference>
<comment type="caution">
    <text evidence="4">Lacks conserved residue(s) required for the propagation of feature annotation.</text>
</comment>
<dbReference type="AlphaFoldDB" id="A0A840BMW7"/>
<keyword evidence="2 4" id="KW-0472">Membrane</keyword>
<sequence precursor="true">MTKPTRFPLRLALPLLACSLVAVPAHGAQAAGFSIGAFRAALGQVAAAAAPVSSAPGVTTVTADRIEGQQDVRVDAAGRVVLERDTARLDADRVDYDILGDEAVATGNVVLKRGTDTIRGPRLRYRVEEQVGEFEKPDYEIQRNRAARVSAQVASTGIARPADVTVHGRGHADSIELEGENRYHLKNATFTTCEANDPAWYVKAKELDLDFDRNQGDAYNGTFHFGGVPIMYAPVAPFPLNGERRSGLLAPTIGTSNVTGLDVTLPYYLNLAPNYDDTIVPRYLGRRGIQVSNEFRYLNPSFHGSLQTEYLPNDAVYGESRSAIGFLHEQNLGYGFAGRINYNAVSDKDYFADLSSRVAQTSTDVLLREASLGYNAGSWLTASVLAQRFQTLKGSPQYNRLPVLMAQAYVPELSGFSLKMPLEAADFSRADSDTGWRAYAYPQVAYNFVRPQGYIAPKLGLHATTYQLDQRVSAGPLSAQRVLPIASLDAGLFFERDSRFGERAMVQTLEPRLYYLRVPYRNQDQLPVFDTAPADFGFAQIYSENVYSGQDRIANASQLTGGVTSRLLSAETGEELLRTAFGARIYFENQRVTLPGETGRTSQWADLLGAFSGKVLANTTLDLFAQYNPRDTRMERATAGLRYQPGFAKVASVAYRYQRDVYGDVDVALQWPVVRNFYVVGRASGDVRTNTLTQAIAGVEYNGGCWVLRLAAHSLLNSTGKYTNAYYLQFEFGGVVSVGNSPVSLLESNVVGYGRISQPVADPVFGTQ</sequence>
<comment type="subunit">
    <text evidence="4">Component of the lipopolysaccharide transport and assembly complex. Interacts with LptE and LptA.</text>
</comment>
<dbReference type="GO" id="GO:0009279">
    <property type="term" value="C:cell outer membrane"/>
    <property type="evidence" value="ECO:0007669"/>
    <property type="project" value="UniProtKB-SubCell"/>
</dbReference>
<gene>
    <name evidence="4" type="primary">lptD</name>
    <name evidence="7" type="ORF">GGR36_002206</name>
</gene>
<keyword evidence="8" id="KW-1185">Reference proteome</keyword>
<dbReference type="Proteomes" id="UP000561045">
    <property type="component" value="Unassembled WGS sequence"/>
</dbReference>
<evidence type="ECO:0000256" key="2">
    <source>
        <dbReference type="ARBA" id="ARBA00023136"/>
    </source>
</evidence>
<dbReference type="GO" id="GO:1990351">
    <property type="term" value="C:transporter complex"/>
    <property type="evidence" value="ECO:0007669"/>
    <property type="project" value="TreeGrafter"/>
</dbReference>
<keyword evidence="3 4" id="KW-0998">Cell outer membrane</keyword>